<feature type="compositionally biased region" description="Acidic residues" evidence="7">
    <location>
        <begin position="189"/>
        <end position="204"/>
    </location>
</feature>
<feature type="domain" description="SpaA-like prealbumin fold" evidence="10">
    <location>
        <begin position="1538"/>
        <end position="1615"/>
    </location>
</feature>
<keyword evidence="5" id="KW-0732">Signal</keyword>
<evidence type="ECO:0000259" key="9">
    <source>
        <dbReference type="Pfam" id="PF05737"/>
    </source>
</evidence>
<feature type="domain" description="SpaA-like prealbumin fold" evidence="10">
    <location>
        <begin position="1349"/>
        <end position="1426"/>
    </location>
</feature>
<feature type="domain" description="Collagen binding" evidence="9">
    <location>
        <begin position="507"/>
        <end position="609"/>
    </location>
</feature>
<dbReference type="InterPro" id="IPR008456">
    <property type="entry name" value="Collagen-bd_dom"/>
</dbReference>
<evidence type="ECO:0000256" key="5">
    <source>
        <dbReference type="ARBA" id="ARBA00022729"/>
    </source>
</evidence>
<feature type="domain" description="SpaA-like prealbumin fold" evidence="10">
    <location>
        <begin position="1255"/>
        <end position="1340"/>
    </location>
</feature>
<dbReference type="RefSeq" id="WP_317943068.1">
    <property type="nucleotide sequence ID" value="NZ_JAUBDI010000005.1"/>
</dbReference>
<sequence length="1805" mass="198389">MKKLSIFALFLLLIGQTILGPISMVHASEAGTSTQSFMVMERTATTAGDSFTHDSTIQLHYEWKVEGDVTEGQSFSLPFPQQVQVDQVAGEWQDGDISIAYTIADGFITASINEQHPQQSGSFSVSGKLKEEATNFMFAGETYEVDGQQTSDWETNTENPIESGEEATVENEQPEADGDESGNTKEESPGEEENLPVGEGEELTENGNPTETETTATTIPTNAGSITENILTDVELTFEKESDGTPVDKVDQDTIIGVQYKWALENGHGYTSGATFTFQLPSELKVYEQIVSAEMLFEEEVVGYFSVATDGTATIQFTDVIGQYSNVNGYVKVWTEISEETIITGDELIITPIEGKTSIRIPLNFEPGGAAIEKRGTPNRVYNGEFITWTIDVNKNLASLTNAQIVDPIQTGQELKEGSIKLYKLHTKWNGSVEVGDGIELASQSFPVSLGTIETAYRLVFETKVVNEDATKFSNTATLTSDGKEDQSATASVSIQRGKPLAKRAKQYNSAEQSIEWEILYNYNEKKIPQSEAKLTDFFTNSQELLGESFTVEQVTINPETGKESGSVPFTNFTVTNQSKEGKNGFVLSFNQDINKAYKITYKTKSIDRVYEDATIVNEVAAGSYVVGDVGQKISPQILFKSHGTPNYKTKEIGWTIRVNRDHHTMKNVVVTDTFINGGLTFKADTVVVKEAGVTVPEDEYTVVETGDGFTLTFHRTIEKEVVITYNTRFDYESRTDKDSDFLENQVKLDWKDSSNRDRTLTVSRKFTPDVYTQANGFKNGSYNAVTKEITWEIGVNYNLQTLENAVIEDTYDGNQKLLKESITVYKMSLTGGSNGVEIGEAVEGIDYSISYPSEKQFKINFTRAISEPYKVVYNTSVDEVSLVAASYNNTAILKNNGSQQWELNATVPIPNGGSYIKKSGVQNGMVIDWKLDINFAQSNVHNAEIYDVPDGKQVIMQDTFKLYKTVVSQDGSVEKQALMEKDVDYTLSFTEDPDSFTLNFLRVINEPYILEYQTRILAAVGEDINNGITFIGDNITTETGSSETFKVKRTNGMGAGTGEVGRLTVIKRDGSTGELLKGAKFALIDNDSGATLATAETNEDGEAFFNRLLYGNYLLKEIQAPVGYLAGADQSITIDSPYEKENADKPGNKVTVNNTKLVYEVQLQKFGEEGNVLAGAVFMLQKATENGFVIIEENLITDEHGLIIYTELDPGSYRFVETKAPLGYQLLQGSIGFEIEEDATVRKEVTATNIKKGSALLKKVDSVDNTNTLTGAEFRVEDENGNIVRELVRTKENGEAIVQNLDPGTYYFIETKAPEFYQLDHTPIKFVLEAGSSKSVQVEVENTLITRDVQLEKVDASNPLNKLSGATFEFQYEDGTFISEHTTNDDGLVFVKNLAPGSYQFVETVAPEGYVLDTTPLPFTVEKSSVSPAEMMKLVKSNTARPGSVVIQKVDSVTGEPLAGVEFQIETSSGDVLRTELVTNKEGQIDVTGLAPGNYQLVETKPLETYKALKEPIPFTIIFNQQEPLGLKVENTLIPRDVQLLKIDAKDETKTLSGATFELQHDDGTVISTHTTNADGIILVENLAPGTYQFVETKAPNGYELNAEPLKFTVETSEVDPAELLELRMENSAVPGDVRVKKVDRANGNPLAGAKFRVEDASGTILDDTLVSDENGLFEIKDLYPGSYKLVETVAPSGYLKLRAPIEFTIEVGQTEILELTVENTKESPGGWFPPPVDPPTDPEEPEEPGKPGKPTPKPPNSGVLGDGGKKLPQTGEAYPIGSIALGILFILLGSWLVGTKKIRNRKL</sequence>
<dbReference type="Pfam" id="PF17961">
    <property type="entry name" value="Big_8"/>
    <property type="match status" value="1"/>
</dbReference>
<dbReference type="InterPro" id="IPR011252">
    <property type="entry name" value="Fibrogen-bd_dom1"/>
</dbReference>
<dbReference type="Pfam" id="PF05737">
    <property type="entry name" value="Collagen_bind"/>
    <property type="match status" value="5"/>
</dbReference>
<evidence type="ECO:0000313" key="13">
    <source>
        <dbReference type="Proteomes" id="UP001282284"/>
    </source>
</evidence>
<evidence type="ECO:0000256" key="4">
    <source>
        <dbReference type="ARBA" id="ARBA00022525"/>
    </source>
</evidence>
<feature type="transmembrane region" description="Helical" evidence="8">
    <location>
        <begin position="1775"/>
        <end position="1795"/>
    </location>
</feature>
<keyword evidence="13" id="KW-1185">Reference proteome</keyword>
<keyword evidence="8" id="KW-1133">Transmembrane helix</keyword>
<reference evidence="12 13" key="1">
    <citation type="submission" date="2023-06" db="EMBL/GenBank/DDBJ databases">
        <title>Sporosarcina sp. nov., isolated from Korean traditional fermented seafood 'Jeotgal'.</title>
        <authorList>
            <person name="Yang A.I."/>
            <person name="Shin N.-R."/>
        </authorList>
    </citation>
    <scope>NUCLEOTIDE SEQUENCE [LARGE SCALE GENOMIC DNA]</scope>
    <source>
        <strain evidence="12 13">KCTC13119</strain>
    </source>
</reference>
<dbReference type="Proteomes" id="UP001282284">
    <property type="component" value="Unassembled WGS sequence"/>
</dbReference>
<keyword evidence="6" id="KW-0572">Peptidoglycan-anchor</keyword>
<feature type="compositionally biased region" description="Acidic residues" evidence="7">
    <location>
        <begin position="163"/>
        <end position="180"/>
    </location>
</feature>
<keyword evidence="3" id="KW-0134">Cell wall</keyword>
<dbReference type="NCBIfam" id="TIGR01167">
    <property type="entry name" value="LPXTG_anchor"/>
    <property type="match status" value="1"/>
</dbReference>
<keyword evidence="8" id="KW-0472">Membrane</keyword>
<feature type="domain" description="Collagen binding" evidence="9">
    <location>
        <begin position="644"/>
        <end position="736"/>
    </location>
</feature>
<protein>
    <submittedName>
        <fullName evidence="12">SpaA isopeptide-forming pilin-related protein</fullName>
    </submittedName>
</protein>
<feature type="domain" description="SpaA-like prealbumin fold" evidence="10">
    <location>
        <begin position="1444"/>
        <end position="1519"/>
    </location>
</feature>
<keyword evidence="4" id="KW-0964">Secreted</keyword>
<feature type="region of interest" description="Disordered" evidence="7">
    <location>
        <begin position="1721"/>
        <end position="1768"/>
    </location>
</feature>
<proteinExistence type="inferred from homology"/>
<dbReference type="Gene3D" id="2.60.40.10">
    <property type="entry name" value="Immunoglobulins"/>
    <property type="match status" value="7"/>
</dbReference>
<organism evidence="12 13">
    <name type="scientific">Sporosarcina saromensis</name>
    <dbReference type="NCBI Taxonomy" id="359365"/>
    <lineage>
        <taxon>Bacteria</taxon>
        <taxon>Bacillati</taxon>
        <taxon>Bacillota</taxon>
        <taxon>Bacilli</taxon>
        <taxon>Bacillales</taxon>
        <taxon>Caryophanaceae</taxon>
        <taxon>Sporosarcina</taxon>
    </lineage>
</organism>
<dbReference type="EMBL" id="JAUBDI010000005">
    <property type="protein sequence ID" value="MDW0113005.1"/>
    <property type="molecule type" value="Genomic_DNA"/>
</dbReference>
<feature type="domain" description="SpaA-like prealbumin fold" evidence="10">
    <location>
        <begin position="1062"/>
        <end position="1137"/>
    </location>
</feature>
<dbReference type="Gene3D" id="2.60.40.1280">
    <property type="match status" value="1"/>
</dbReference>
<feature type="domain" description="Collagen binding" evidence="9">
    <location>
        <begin position="921"/>
        <end position="1039"/>
    </location>
</feature>
<evidence type="ECO:0000256" key="1">
    <source>
        <dbReference type="ARBA" id="ARBA00004168"/>
    </source>
</evidence>
<dbReference type="PANTHER" id="PTHR36108:SF13">
    <property type="entry name" value="COLOSSIN-B-RELATED"/>
    <property type="match status" value="1"/>
</dbReference>
<comment type="subcellular location">
    <subcellularLocation>
        <location evidence="1">Secreted</location>
        <location evidence="1">Cell wall</location>
        <topology evidence="1">Peptidoglycan-anchor</topology>
    </subcellularLocation>
</comment>
<dbReference type="InterPro" id="IPR008966">
    <property type="entry name" value="Adhesion_dom_sf"/>
</dbReference>
<gene>
    <name evidence="12" type="ORF">QT711_07390</name>
</gene>
<dbReference type="PANTHER" id="PTHR36108">
    <property type="entry name" value="COLOSSIN-B-RELATED"/>
    <property type="match status" value="1"/>
</dbReference>
<feature type="domain" description="Collagen binding" evidence="9">
    <location>
        <begin position="776"/>
        <end position="897"/>
    </location>
</feature>
<feature type="region of interest" description="Disordered" evidence="7">
    <location>
        <begin position="143"/>
        <end position="225"/>
    </location>
</feature>
<evidence type="ECO:0000256" key="8">
    <source>
        <dbReference type="SAM" id="Phobius"/>
    </source>
</evidence>
<name>A0ABU4G9H8_9BACL</name>
<feature type="compositionally biased region" description="Low complexity" evidence="7">
    <location>
        <begin position="205"/>
        <end position="224"/>
    </location>
</feature>
<evidence type="ECO:0000259" key="11">
    <source>
        <dbReference type="Pfam" id="PF17961"/>
    </source>
</evidence>
<comment type="similarity">
    <text evidence="2">Belongs to the serine-aspartate repeat-containing protein (SDr) family.</text>
</comment>
<dbReference type="SUPFAM" id="SSF49401">
    <property type="entry name" value="Bacterial adhesins"/>
    <property type="match status" value="6"/>
</dbReference>
<dbReference type="SUPFAM" id="SSF49478">
    <property type="entry name" value="Cna protein B-type domain"/>
    <property type="match status" value="7"/>
</dbReference>
<evidence type="ECO:0000313" key="12">
    <source>
        <dbReference type="EMBL" id="MDW0113005.1"/>
    </source>
</evidence>
<evidence type="ECO:0000256" key="7">
    <source>
        <dbReference type="SAM" id="MobiDB-lite"/>
    </source>
</evidence>
<evidence type="ECO:0000256" key="3">
    <source>
        <dbReference type="ARBA" id="ARBA00022512"/>
    </source>
</evidence>
<evidence type="ECO:0000256" key="2">
    <source>
        <dbReference type="ARBA" id="ARBA00007257"/>
    </source>
</evidence>
<accession>A0ABU4G9H8</accession>
<dbReference type="InterPro" id="IPR013783">
    <property type="entry name" value="Ig-like_fold"/>
</dbReference>
<feature type="domain" description="SDR-like Ig" evidence="11">
    <location>
        <begin position="251"/>
        <end position="342"/>
    </location>
</feature>
<dbReference type="InterPro" id="IPR041171">
    <property type="entry name" value="SDR_Ig"/>
</dbReference>
<comment type="caution">
    <text evidence="12">The sequence shown here is derived from an EMBL/GenBank/DDBJ whole genome shotgun (WGS) entry which is preliminary data.</text>
</comment>
<feature type="domain" description="Collagen binding" evidence="9">
    <location>
        <begin position="371"/>
        <end position="488"/>
    </location>
</feature>
<feature type="domain" description="SpaA-like prealbumin fold" evidence="10">
    <location>
        <begin position="1633"/>
        <end position="1721"/>
    </location>
</feature>
<feature type="domain" description="SpaA-like prealbumin fold" evidence="10">
    <location>
        <begin position="1161"/>
        <end position="1247"/>
    </location>
</feature>
<keyword evidence="8" id="KW-0812">Transmembrane</keyword>
<evidence type="ECO:0000256" key="6">
    <source>
        <dbReference type="ARBA" id="ARBA00023088"/>
    </source>
</evidence>
<evidence type="ECO:0000259" key="10">
    <source>
        <dbReference type="Pfam" id="PF17802"/>
    </source>
</evidence>
<dbReference type="Gene3D" id="2.60.40.740">
    <property type="match status" value="5"/>
</dbReference>
<dbReference type="InterPro" id="IPR041033">
    <property type="entry name" value="SpaA_PFL_dom_1"/>
</dbReference>
<feature type="compositionally biased region" description="Polar residues" evidence="7">
    <location>
        <begin position="147"/>
        <end position="160"/>
    </location>
</feature>
<dbReference type="Pfam" id="PF17802">
    <property type="entry name" value="SpaA"/>
    <property type="match status" value="7"/>
</dbReference>